<dbReference type="AlphaFoldDB" id="A0A8T0B2X7"/>
<keyword evidence="5" id="KW-1185">Reference proteome</keyword>
<gene>
    <name evidence="4" type="ORF">HF521_003428</name>
</gene>
<dbReference type="Gene3D" id="1.20.5.4090">
    <property type="match status" value="8"/>
</dbReference>
<feature type="coiled-coil region" evidence="3">
    <location>
        <begin position="839"/>
        <end position="906"/>
    </location>
</feature>
<dbReference type="InterPro" id="IPR013992">
    <property type="entry name" value="Adenylate_cyclase-assoc_CAP_N"/>
</dbReference>
<evidence type="ECO:0000256" key="3">
    <source>
        <dbReference type="SAM" id="Coils"/>
    </source>
</evidence>
<dbReference type="GO" id="GO:0000981">
    <property type="term" value="F:DNA-binding transcription factor activity, RNA polymerase II-specific"/>
    <property type="evidence" value="ECO:0007669"/>
    <property type="project" value="TreeGrafter"/>
</dbReference>
<dbReference type="GO" id="GO:0007010">
    <property type="term" value="P:cytoskeleton organization"/>
    <property type="evidence" value="ECO:0007669"/>
    <property type="project" value="InterPro"/>
</dbReference>
<dbReference type="PANTHER" id="PTHR19212">
    <property type="entry name" value="LEUCINE RICH REPEAT IN FLII INTERACTING PROTEIN"/>
    <property type="match status" value="1"/>
</dbReference>
<organism evidence="4 5">
    <name type="scientific">Silurus meridionalis</name>
    <name type="common">Southern catfish</name>
    <name type="synonym">Silurus soldatovi meridionalis</name>
    <dbReference type="NCBI Taxonomy" id="175797"/>
    <lineage>
        <taxon>Eukaryota</taxon>
        <taxon>Metazoa</taxon>
        <taxon>Chordata</taxon>
        <taxon>Craniata</taxon>
        <taxon>Vertebrata</taxon>
        <taxon>Euteleostomi</taxon>
        <taxon>Actinopterygii</taxon>
        <taxon>Neopterygii</taxon>
        <taxon>Teleostei</taxon>
        <taxon>Ostariophysi</taxon>
        <taxon>Siluriformes</taxon>
        <taxon>Siluridae</taxon>
        <taxon>Silurus</taxon>
    </lineage>
</organism>
<protein>
    <submittedName>
        <fullName evidence="4">Uncharacterized protein</fullName>
    </submittedName>
</protein>
<dbReference type="EMBL" id="JABFDY010000012">
    <property type="protein sequence ID" value="KAF7700470.1"/>
    <property type="molecule type" value="Genomic_DNA"/>
</dbReference>
<dbReference type="Pfam" id="PF09738">
    <property type="entry name" value="LRRFIP"/>
    <property type="match status" value="1"/>
</dbReference>
<feature type="coiled-coil region" evidence="3">
    <location>
        <begin position="161"/>
        <end position="409"/>
    </location>
</feature>
<dbReference type="Proteomes" id="UP000606274">
    <property type="component" value="Unassembled WGS sequence"/>
</dbReference>
<dbReference type="InterPro" id="IPR019139">
    <property type="entry name" value="LRRFIP1/2"/>
</dbReference>
<dbReference type="Pfam" id="PF01213">
    <property type="entry name" value="CAP_N-CM"/>
    <property type="match status" value="1"/>
</dbReference>
<accession>A0A8T0B2X7</accession>
<dbReference type="PANTHER" id="PTHR19212:SF5">
    <property type="entry name" value="LEUCINE-RICH REPEAT FLIGHTLESS-INTERACTING PROTEIN 1"/>
    <property type="match status" value="1"/>
</dbReference>
<proteinExistence type="inferred from homology"/>
<evidence type="ECO:0000313" key="5">
    <source>
        <dbReference type="Proteomes" id="UP000606274"/>
    </source>
</evidence>
<reference evidence="4" key="1">
    <citation type="submission" date="2020-08" db="EMBL/GenBank/DDBJ databases">
        <title>Chromosome-level assembly of Southern catfish (Silurus meridionalis) provides insights into visual adaptation to the nocturnal and benthic lifestyles.</title>
        <authorList>
            <person name="Zhang Y."/>
            <person name="Wang D."/>
            <person name="Peng Z."/>
        </authorList>
    </citation>
    <scope>NUCLEOTIDE SEQUENCE</scope>
    <source>
        <strain evidence="4">SWU-2019-XX</strain>
        <tissue evidence="4">Muscle</tissue>
    </source>
</reference>
<name>A0A8T0B2X7_SILME</name>
<evidence type="ECO:0000313" key="4">
    <source>
        <dbReference type="EMBL" id="KAF7700470.1"/>
    </source>
</evidence>
<sequence>MNFLRELVGDVPLRPLLFVTGAAAATAAIYWCSKGGHGEERRTEENTSAGPVCDPDGESALVQPTEVPQNQDSGMKEMERFLGLEDSVKKLEDIVKRLEDVVKRLEDIVKKKLPYSVKKKMEDSVKKMEDFIRELGEMLVVLHKDWELKSNAFQPEAMEKENKSEEVISNLEKEKTSLSDEVKTLQNTVQEMKNQLCKSNGACDKLQEELENQKEAHSNLQFEYDQLKMTMTSNEELQKLEKEKAILSSEVKALQDTVQEKGNLLFEINRDCDKLQEISDAQFEEKVKKAEETIAQLESKKFNLTDSLKTLRDTGQEMRNQLCGTNGDWDKLQEELENQKEAHSNLQFEYDQLKMTMTSNEELQKVSLDEAEEKLKKAEEFISQLEKEKNSLSNEVKTLRDTVQEMGNLRCEINRQCGEIKKEFEGEQDLYSRRTKMINEMKETLMEKEASQQVFLAVNEEKHQMAAETIVELECEKVHLSIEVKSLWESVQEMGNLLCETNRDYKKLTEDFESAREAHTMLQVEYDEFKTNVLHKEEFLKASVDEAVEKQKAAEEIIAHLESVKVDLSNEVLRMQDSLEDMGKLLFESNRDFADLTEDLVKEREAYCILQSDYDDLKNLQKISLAESEEVKRLRNTLEEVGNLLADSNIDCDELKLELEREQKAHFIIQSEYDELKKTLLHYEELLKVYEDKCEEKNQEVIAQLVNKNVNLSEQVEILQGTVEDYENMYIRNNKECFMLLEDFRKKQVDHHKLQFEHNEMMKTSIHNKEALINEFESMQDAHYVLQAQHKELIKTILHNEELLQEYEREQEAHSVIQFKYDTLMEDMMQKQEQMKVSLDKAMKHQKKNEETIAKLNNDKLDLIEEVKCLLLCDTHLEYNILKKEFEEQKEAHSKLQIEYNELKKSVMYNE</sequence>
<evidence type="ECO:0000256" key="2">
    <source>
        <dbReference type="ARBA" id="ARBA00023054"/>
    </source>
</evidence>
<dbReference type="GO" id="GO:0000978">
    <property type="term" value="F:RNA polymerase II cis-regulatory region sequence-specific DNA binding"/>
    <property type="evidence" value="ECO:0007669"/>
    <property type="project" value="TreeGrafter"/>
</dbReference>
<dbReference type="GO" id="GO:0003779">
    <property type="term" value="F:actin binding"/>
    <property type="evidence" value="ECO:0007669"/>
    <property type="project" value="InterPro"/>
</dbReference>
<keyword evidence="2 3" id="KW-0175">Coiled coil</keyword>
<evidence type="ECO:0000256" key="1">
    <source>
        <dbReference type="ARBA" id="ARBA00008275"/>
    </source>
</evidence>
<comment type="similarity">
    <text evidence="1">Belongs to the LRRFIP family.</text>
</comment>
<comment type="caution">
    <text evidence="4">The sequence shown here is derived from an EMBL/GenBank/DDBJ whole genome shotgun (WGS) entry which is preliminary data.</text>
</comment>
<feature type="coiled-coil region" evidence="3">
    <location>
        <begin position="81"/>
        <end position="108"/>
    </location>
</feature>
<feature type="coiled-coil region" evidence="3">
    <location>
        <begin position="617"/>
        <end position="729"/>
    </location>
</feature>